<keyword evidence="7" id="KW-0472">Membrane</keyword>
<dbReference type="EC" id="3.4.21.89" evidence="4 7"/>
<dbReference type="EMBL" id="VCQV01000018">
    <property type="protein sequence ID" value="TWP35565.1"/>
    <property type="molecule type" value="Genomic_DNA"/>
</dbReference>
<dbReference type="InterPro" id="IPR000223">
    <property type="entry name" value="Pept_S26A_signal_pept_1"/>
</dbReference>
<feature type="transmembrane region" description="Helical" evidence="7">
    <location>
        <begin position="52"/>
        <end position="75"/>
    </location>
</feature>
<keyword evidence="7" id="KW-0812">Transmembrane</keyword>
<dbReference type="SUPFAM" id="SSF51306">
    <property type="entry name" value="LexA/Signal peptidase"/>
    <property type="match status" value="1"/>
</dbReference>
<dbReference type="PANTHER" id="PTHR43390">
    <property type="entry name" value="SIGNAL PEPTIDASE I"/>
    <property type="match status" value="1"/>
</dbReference>
<accession>A0A563DZE2</accession>
<dbReference type="RefSeq" id="WP_146317271.1">
    <property type="nucleotide sequence ID" value="NZ_VCQV01000018.1"/>
</dbReference>
<feature type="active site" evidence="6">
    <location>
        <position position="85"/>
    </location>
</feature>
<feature type="region of interest" description="Disordered" evidence="8">
    <location>
        <begin position="1"/>
        <end position="44"/>
    </location>
</feature>
<reference evidence="10 11" key="1">
    <citation type="submission" date="2019-05" db="EMBL/GenBank/DDBJ databases">
        <authorList>
            <person name="Lee S.D."/>
        </authorList>
    </citation>
    <scope>NUCLEOTIDE SEQUENCE [LARGE SCALE GENOMIC DNA]</scope>
    <source>
        <strain evidence="10 11">C5-26</strain>
    </source>
</reference>
<dbReference type="PRINTS" id="PR00727">
    <property type="entry name" value="LEADERPTASE"/>
</dbReference>
<dbReference type="Gene3D" id="2.10.109.10">
    <property type="entry name" value="Umud Fragment, subunit A"/>
    <property type="match status" value="1"/>
</dbReference>
<dbReference type="NCBIfam" id="TIGR02227">
    <property type="entry name" value="sigpep_I_bact"/>
    <property type="match status" value="1"/>
</dbReference>
<evidence type="ECO:0000313" key="10">
    <source>
        <dbReference type="EMBL" id="TWP35565.1"/>
    </source>
</evidence>
<comment type="subcellular location">
    <subcellularLocation>
        <location evidence="2">Cell membrane</location>
        <topology evidence="2">Single-pass type II membrane protein</topology>
    </subcellularLocation>
    <subcellularLocation>
        <location evidence="7">Membrane</location>
        <topology evidence="7">Single-pass type II membrane protein</topology>
    </subcellularLocation>
</comment>
<feature type="active site" evidence="6">
    <location>
        <position position="156"/>
    </location>
</feature>
<dbReference type="AlphaFoldDB" id="A0A563DZE2"/>
<dbReference type="PROSITE" id="PS00761">
    <property type="entry name" value="SPASE_I_3"/>
    <property type="match status" value="1"/>
</dbReference>
<sequence length="273" mass="29173">MTHDENDHPMAPQEEDTQVSNGSTDDTGPSDPPGPGEAPAHKVAARKTSRRAFYREIATIVVIALALSFLVKTFLAQPYSIPSQSMENTLLPGDRIIVSKFTPQHSPLHRGDVIVFKRPTSWGPDPLPKPSALRQSISDALVFVGVLPGGGEHLVKRLIGLPGDRVKCCTKQGLLTVNGVAIHEPYIKPGNAPSIQTFDITVPAGRVWVMGDNRGDSADSRVHGKGATWGATGSVPMSDISGEVVAIAWPLSRIGSVNSYPKVFAKVPEPSPR</sequence>
<dbReference type="InterPro" id="IPR019533">
    <property type="entry name" value="Peptidase_S26"/>
</dbReference>
<reference evidence="10 11" key="2">
    <citation type="submission" date="2019-08" db="EMBL/GenBank/DDBJ databases">
        <title>Jejuicoccus antrihumi gen. nov., sp. nov., a new member of the family Dermacoccaceae isolated from a cave.</title>
        <authorList>
            <person name="Schumann P."/>
            <person name="Kim I.S."/>
        </authorList>
    </citation>
    <scope>NUCLEOTIDE SEQUENCE [LARGE SCALE GENOMIC DNA]</scope>
    <source>
        <strain evidence="10 11">C5-26</strain>
    </source>
</reference>
<evidence type="ECO:0000256" key="6">
    <source>
        <dbReference type="PIRSR" id="PIRSR600223-1"/>
    </source>
</evidence>
<keyword evidence="5 7" id="KW-0378">Hydrolase</keyword>
<keyword evidence="7" id="KW-1133">Transmembrane helix</keyword>
<feature type="domain" description="Peptidase S26" evidence="9">
    <location>
        <begin position="55"/>
        <end position="249"/>
    </location>
</feature>
<evidence type="ECO:0000256" key="8">
    <source>
        <dbReference type="SAM" id="MobiDB-lite"/>
    </source>
</evidence>
<evidence type="ECO:0000256" key="5">
    <source>
        <dbReference type="ARBA" id="ARBA00022801"/>
    </source>
</evidence>
<dbReference type="Pfam" id="PF10502">
    <property type="entry name" value="Peptidase_S26"/>
    <property type="match status" value="1"/>
</dbReference>
<dbReference type="OrthoDB" id="9815782at2"/>
<gene>
    <name evidence="10" type="primary">lepB</name>
    <name evidence="10" type="ORF">FGL98_13360</name>
</gene>
<comment type="similarity">
    <text evidence="3 7">Belongs to the peptidase S26 family.</text>
</comment>
<keyword evidence="11" id="KW-1185">Reference proteome</keyword>
<evidence type="ECO:0000256" key="1">
    <source>
        <dbReference type="ARBA" id="ARBA00000677"/>
    </source>
</evidence>
<evidence type="ECO:0000259" key="9">
    <source>
        <dbReference type="Pfam" id="PF10502"/>
    </source>
</evidence>
<comment type="catalytic activity">
    <reaction evidence="1 7">
        <text>Cleavage of hydrophobic, N-terminal signal or leader sequences from secreted and periplasmic proteins.</text>
        <dbReference type="EC" id="3.4.21.89"/>
    </reaction>
</comment>
<evidence type="ECO:0000256" key="7">
    <source>
        <dbReference type="RuleBase" id="RU362042"/>
    </source>
</evidence>
<evidence type="ECO:0000256" key="4">
    <source>
        <dbReference type="ARBA" id="ARBA00013208"/>
    </source>
</evidence>
<evidence type="ECO:0000256" key="2">
    <source>
        <dbReference type="ARBA" id="ARBA00004401"/>
    </source>
</evidence>
<evidence type="ECO:0000313" key="11">
    <source>
        <dbReference type="Proteomes" id="UP000320244"/>
    </source>
</evidence>
<proteinExistence type="inferred from homology"/>
<comment type="caution">
    <text evidence="10">The sequence shown here is derived from an EMBL/GenBank/DDBJ whole genome shotgun (WGS) entry which is preliminary data.</text>
</comment>
<dbReference type="CDD" id="cd06530">
    <property type="entry name" value="S26_SPase_I"/>
    <property type="match status" value="1"/>
</dbReference>
<dbReference type="InterPro" id="IPR036286">
    <property type="entry name" value="LexA/Signal_pep-like_sf"/>
</dbReference>
<protein>
    <recommendedName>
        <fullName evidence="4 7">Signal peptidase I</fullName>
        <ecNumber evidence="4 7">3.4.21.89</ecNumber>
    </recommendedName>
</protein>
<dbReference type="PANTHER" id="PTHR43390:SF1">
    <property type="entry name" value="CHLOROPLAST PROCESSING PEPTIDASE"/>
    <property type="match status" value="1"/>
</dbReference>
<dbReference type="GO" id="GO:0009003">
    <property type="term" value="F:signal peptidase activity"/>
    <property type="evidence" value="ECO:0007669"/>
    <property type="project" value="UniProtKB-EC"/>
</dbReference>
<dbReference type="GO" id="GO:0006465">
    <property type="term" value="P:signal peptide processing"/>
    <property type="evidence" value="ECO:0007669"/>
    <property type="project" value="InterPro"/>
</dbReference>
<dbReference type="GO" id="GO:0004252">
    <property type="term" value="F:serine-type endopeptidase activity"/>
    <property type="evidence" value="ECO:0007669"/>
    <property type="project" value="InterPro"/>
</dbReference>
<dbReference type="InterPro" id="IPR019758">
    <property type="entry name" value="Pept_S26A_signal_pept_1_CS"/>
</dbReference>
<keyword evidence="7" id="KW-0645">Protease</keyword>
<organism evidence="10 11">
    <name type="scientific">Leekyejoonella antrihumi</name>
    <dbReference type="NCBI Taxonomy" id="1660198"/>
    <lineage>
        <taxon>Bacteria</taxon>
        <taxon>Bacillati</taxon>
        <taxon>Actinomycetota</taxon>
        <taxon>Actinomycetes</taxon>
        <taxon>Micrococcales</taxon>
        <taxon>Dermacoccaceae</taxon>
        <taxon>Leekyejoonella</taxon>
    </lineage>
</organism>
<evidence type="ECO:0000256" key="3">
    <source>
        <dbReference type="ARBA" id="ARBA00009370"/>
    </source>
</evidence>
<name>A0A563DZE2_9MICO</name>
<dbReference type="Proteomes" id="UP000320244">
    <property type="component" value="Unassembled WGS sequence"/>
</dbReference>
<dbReference type="GO" id="GO:0005886">
    <property type="term" value="C:plasma membrane"/>
    <property type="evidence" value="ECO:0007669"/>
    <property type="project" value="UniProtKB-SubCell"/>
</dbReference>